<dbReference type="InterPro" id="IPR003370">
    <property type="entry name" value="Chromate_transpt"/>
</dbReference>
<keyword evidence="5 7" id="KW-1133">Transmembrane helix</keyword>
<feature type="transmembrane region" description="Helical" evidence="7">
    <location>
        <begin position="156"/>
        <end position="174"/>
    </location>
</feature>
<feature type="transmembrane region" description="Helical" evidence="7">
    <location>
        <begin position="74"/>
        <end position="99"/>
    </location>
</feature>
<evidence type="ECO:0000256" key="5">
    <source>
        <dbReference type="ARBA" id="ARBA00022989"/>
    </source>
</evidence>
<proteinExistence type="inferred from homology"/>
<gene>
    <name evidence="8" type="ORF">GCM10008917_24910</name>
</gene>
<dbReference type="PANTHER" id="PTHR43663">
    <property type="entry name" value="CHROMATE TRANSPORT PROTEIN-RELATED"/>
    <property type="match status" value="1"/>
</dbReference>
<sequence>MPKILMLFLTFFKIGSFSFGGGYAMLPFIQQEFIHKHNFISNQQFLDLLALSQSTPGPIAINSATFVGYKISGFWGSLAASIGVIIFSLIGLTIISKLFDKFKENEKVEKVLSSLRPITLGFILAAVYSSATDIHWGIYEIMAFISAFYLLYTKRLGSISIVFIYGCIGILLSVI</sequence>
<protein>
    <submittedName>
        <fullName evidence="8">Chromate transporter</fullName>
    </submittedName>
</protein>
<evidence type="ECO:0000256" key="4">
    <source>
        <dbReference type="ARBA" id="ARBA00022692"/>
    </source>
</evidence>
<dbReference type="Pfam" id="PF02417">
    <property type="entry name" value="Chromate_transp"/>
    <property type="match status" value="1"/>
</dbReference>
<dbReference type="EMBL" id="BAAACP010000019">
    <property type="protein sequence ID" value="GAA0865848.1"/>
    <property type="molecule type" value="Genomic_DNA"/>
</dbReference>
<comment type="caution">
    <text evidence="8">The sequence shown here is derived from an EMBL/GenBank/DDBJ whole genome shotgun (WGS) entry which is preliminary data.</text>
</comment>
<dbReference type="InterPro" id="IPR052518">
    <property type="entry name" value="CHR_Transporter"/>
</dbReference>
<dbReference type="Proteomes" id="UP001400965">
    <property type="component" value="Unassembled WGS sequence"/>
</dbReference>
<keyword evidence="6 7" id="KW-0472">Membrane</keyword>
<evidence type="ECO:0000256" key="1">
    <source>
        <dbReference type="ARBA" id="ARBA00004651"/>
    </source>
</evidence>
<keyword evidence="3" id="KW-1003">Cell membrane</keyword>
<comment type="subcellular location">
    <subcellularLocation>
        <location evidence="1">Cell membrane</location>
        <topology evidence="1">Multi-pass membrane protein</topology>
    </subcellularLocation>
</comment>
<comment type="similarity">
    <text evidence="2">Belongs to the chromate ion transporter (CHR) (TC 2.A.51) family.</text>
</comment>
<reference evidence="8 9" key="1">
    <citation type="journal article" date="2019" name="Int. J. Syst. Evol. Microbiol.">
        <title>The Global Catalogue of Microorganisms (GCM) 10K type strain sequencing project: providing services to taxonomists for standard genome sequencing and annotation.</title>
        <authorList>
            <consortium name="The Broad Institute Genomics Platform"/>
            <consortium name="The Broad Institute Genome Sequencing Center for Infectious Disease"/>
            <person name="Wu L."/>
            <person name="Ma J."/>
        </authorList>
    </citation>
    <scope>NUCLEOTIDE SEQUENCE [LARGE SCALE GENOMIC DNA]</scope>
    <source>
        <strain evidence="8 9">JCM 6486</strain>
    </source>
</reference>
<keyword evidence="4 7" id="KW-0812">Transmembrane</keyword>
<accession>A0ABN1M959</accession>
<feature type="transmembrane region" description="Helical" evidence="7">
    <location>
        <begin position="134"/>
        <end position="151"/>
    </location>
</feature>
<evidence type="ECO:0000313" key="9">
    <source>
        <dbReference type="Proteomes" id="UP001400965"/>
    </source>
</evidence>
<evidence type="ECO:0000313" key="8">
    <source>
        <dbReference type="EMBL" id="GAA0865848.1"/>
    </source>
</evidence>
<organism evidence="8 9">
    <name type="scientific">Paraclostridium tenue</name>
    <dbReference type="NCBI Taxonomy" id="1737"/>
    <lineage>
        <taxon>Bacteria</taxon>
        <taxon>Bacillati</taxon>
        <taxon>Bacillota</taxon>
        <taxon>Clostridia</taxon>
        <taxon>Peptostreptococcales</taxon>
        <taxon>Peptostreptococcaceae</taxon>
        <taxon>Paraclostridium</taxon>
    </lineage>
</organism>
<evidence type="ECO:0000256" key="3">
    <source>
        <dbReference type="ARBA" id="ARBA00022475"/>
    </source>
</evidence>
<name>A0ABN1M959_9FIRM</name>
<evidence type="ECO:0000256" key="2">
    <source>
        <dbReference type="ARBA" id="ARBA00005262"/>
    </source>
</evidence>
<dbReference type="PANTHER" id="PTHR43663:SF1">
    <property type="entry name" value="CHROMATE TRANSPORTER"/>
    <property type="match status" value="1"/>
</dbReference>
<feature type="transmembrane region" description="Helical" evidence="7">
    <location>
        <begin position="111"/>
        <end position="128"/>
    </location>
</feature>
<evidence type="ECO:0000256" key="7">
    <source>
        <dbReference type="SAM" id="Phobius"/>
    </source>
</evidence>
<dbReference type="RefSeq" id="WP_346046508.1">
    <property type="nucleotide sequence ID" value="NZ_BAAACP010000019.1"/>
</dbReference>
<keyword evidence="9" id="KW-1185">Reference proteome</keyword>
<evidence type="ECO:0000256" key="6">
    <source>
        <dbReference type="ARBA" id="ARBA00023136"/>
    </source>
</evidence>